<dbReference type="AlphaFoldDB" id="A0A1E3B2A9"/>
<evidence type="ECO:0000313" key="6">
    <source>
        <dbReference type="Proteomes" id="UP000094569"/>
    </source>
</evidence>
<dbReference type="GO" id="GO:0008061">
    <property type="term" value="F:chitin binding"/>
    <property type="evidence" value="ECO:0007669"/>
    <property type="project" value="UniProtKB-KW"/>
</dbReference>
<evidence type="ECO:0000313" key="5">
    <source>
        <dbReference type="EMBL" id="ODM14596.1"/>
    </source>
</evidence>
<dbReference type="VEuPathDB" id="FungiDB:SI65_09941"/>
<dbReference type="Proteomes" id="UP000094569">
    <property type="component" value="Unassembled WGS sequence"/>
</dbReference>
<dbReference type="GO" id="GO:0005975">
    <property type="term" value="P:carbohydrate metabolic process"/>
    <property type="evidence" value="ECO:0007669"/>
    <property type="project" value="InterPro"/>
</dbReference>
<comment type="caution">
    <text evidence="5">The sequence shown here is derived from an EMBL/GenBank/DDBJ whole genome shotgun (WGS) entry which is preliminary data.</text>
</comment>
<dbReference type="EC" id="3.2.1.14" evidence="1"/>
<evidence type="ECO:0000256" key="1">
    <source>
        <dbReference type="ARBA" id="ARBA00012729"/>
    </source>
</evidence>
<keyword evidence="2" id="KW-0147">Chitin-binding</keyword>
<dbReference type="PANTHER" id="PTHR47700">
    <property type="entry name" value="V CHITINASE, PUTATIVE (AFU_ORTHOLOGUE AFUA_6G13720)-RELATED"/>
    <property type="match status" value="1"/>
</dbReference>
<evidence type="ECO:0000256" key="2">
    <source>
        <dbReference type="ARBA" id="ARBA00022669"/>
    </source>
</evidence>
<accession>A0A1E3B2A9</accession>
<gene>
    <name evidence="5" type="ORF">SI65_09941</name>
</gene>
<dbReference type="Gene3D" id="3.20.20.80">
    <property type="entry name" value="Glycosidases"/>
    <property type="match status" value="1"/>
</dbReference>
<evidence type="ECO:0000259" key="4">
    <source>
        <dbReference type="PROSITE" id="PS51910"/>
    </source>
</evidence>
<keyword evidence="3" id="KW-0843">Virulence</keyword>
<proteinExistence type="predicted"/>
<protein>
    <recommendedName>
        <fullName evidence="1">chitinase</fullName>
        <ecNumber evidence="1">3.2.1.14</ecNumber>
    </recommendedName>
</protein>
<keyword evidence="6" id="KW-1185">Reference proteome</keyword>
<dbReference type="InterPro" id="IPR053214">
    <property type="entry name" value="LysM12-like"/>
</dbReference>
<dbReference type="EMBL" id="JXNT01000023">
    <property type="protein sequence ID" value="ODM14596.1"/>
    <property type="molecule type" value="Genomic_DNA"/>
</dbReference>
<dbReference type="InterPro" id="IPR011583">
    <property type="entry name" value="Chitinase_II/V-like_cat"/>
</dbReference>
<organism evidence="5 6">
    <name type="scientific">Aspergillus cristatus</name>
    <name type="common">Chinese Fuzhuan brick tea-fermentation fungus</name>
    <name type="synonym">Eurotium cristatum</name>
    <dbReference type="NCBI Taxonomy" id="573508"/>
    <lineage>
        <taxon>Eukaryota</taxon>
        <taxon>Fungi</taxon>
        <taxon>Dikarya</taxon>
        <taxon>Ascomycota</taxon>
        <taxon>Pezizomycotina</taxon>
        <taxon>Eurotiomycetes</taxon>
        <taxon>Eurotiomycetidae</taxon>
        <taxon>Eurotiales</taxon>
        <taxon>Aspergillaceae</taxon>
        <taxon>Aspergillus</taxon>
        <taxon>Aspergillus subgen. Aspergillus</taxon>
    </lineage>
</organism>
<dbReference type="InterPro" id="IPR001223">
    <property type="entry name" value="Glyco_hydro18_cat"/>
</dbReference>
<dbReference type="InterPro" id="IPR017853">
    <property type="entry name" value="GH"/>
</dbReference>
<dbReference type="STRING" id="573508.A0A1E3B2A9"/>
<dbReference type="GO" id="GO:0008843">
    <property type="term" value="F:endochitinase activity"/>
    <property type="evidence" value="ECO:0007669"/>
    <property type="project" value="UniProtKB-EC"/>
</dbReference>
<feature type="domain" description="GH18" evidence="4">
    <location>
        <begin position="1"/>
        <end position="284"/>
    </location>
</feature>
<dbReference type="Pfam" id="PF00704">
    <property type="entry name" value="Glyco_hydro_18"/>
    <property type="match status" value="1"/>
</dbReference>
<name>A0A1E3B2A9_ASPCR</name>
<sequence length="455" mass="51046">MIPQSIPQSVYSHIYFAFGSIDPGTFEVIPTSEEDEVLYPQLQALQSRDLSQELWLSIGGWDFSDYDVPTATTFSDLGFTGVDIDWEYPAAGDRNGRAEDYNNFPGFLANLKKVLDEYKFGLSVTLPTSYWYLRHFDLVSIEPSVDWFNFMSYDLHGTWDIGNQWTGAYLDAHTNLTEIESALDLLWRNNITASKFLISAGVLYNNEIKQIISENDLNPTLYKDAAVKSITRNNDQWVSYDDQDTWKLKQSHILQRVAAALGNEINLDICTGLTSAVFSEKSTSDTSSSEKGQDQCCRFINCGEVCPSGFTEDITRPSVVSRGYMPDYRAQYRYSRTYAGGSRNTENMHDYDARTQALSSNIGGNNRWYVGIDRSDAINTLETTSRPTRASGYNYRQSTFSVSNLQYLFPTLSNYGGDGFPTPASLNARGIFNPKLGHSMRIGCLAAPDLSNADP</sequence>
<dbReference type="SUPFAM" id="SSF51445">
    <property type="entry name" value="(Trans)glycosidases"/>
    <property type="match status" value="1"/>
</dbReference>
<dbReference type="PANTHER" id="PTHR47700:SF2">
    <property type="entry name" value="CHITINASE"/>
    <property type="match status" value="1"/>
</dbReference>
<dbReference type="OrthoDB" id="73875at2759"/>
<reference evidence="5 6" key="1">
    <citation type="journal article" date="2016" name="BMC Genomics">
        <title>Comparative genomic and transcriptomic analyses of the Fuzhuan brick tea-fermentation fungus Aspergillus cristatus.</title>
        <authorList>
            <person name="Ge Y."/>
            <person name="Wang Y."/>
            <person name="Liu Y."/>
            <person name="Tan Y."/>
            <person name="Ren X."/>
            <person name="Zhang X."/>
            <person name="Hyde K.D."/>
            <person name="Liu Y."/>
            <person name="Liu Z."/>
        </authorList>
    </citation>
    <scope>NUCLEOTIDE SEQUENCE [LARGE SCALE GENOMIC DNA]</scope>
    <source>
        <strain evidence="5 6">GZAAS20.1005</strain>
    </source>
</reference>
<dbReference type="SMART" id="SM00636">
    <property type="entry name" value="Glyco_18"/>
    <property type="match status" value="1"/>
</dbReference>
<evidence type="ECO:0000256" key="3">
    <source>
        <dbReference type="ARBA" id="ARBA00023026"/>
    </source>
</evidence>
<dbReference type="PROSITE" id="PS51910">
    <property type="entry name" value="GH18_2"/>
    <property type="match status" value="1"/>
</dbReference>